<dbReference type="EMBL" id="MJBS01000137">
    <property type="protein sequence ID" value="OHE92788.1"/>
    <property type="molecule type" value="Genomic_DNA"/>
</dbReference>
<gene>
    <name evidence="1" type="ORF">CORC01_11938</name>
</gene>
<accession>A0A1G4AUF5</accession>
<reference evidence="1 2" key="1">
    <citation type="submission" date="2016-09" db="EMBL/GenBank/DDBJ databases">
        <authorList>
            <person name="Capua I."/>
            <person name="De Benedictis P."/>
            <person name="Joannis T."/>
            <person name="Lombin L.H."/>
            <person name="Cattoli G."/>
        </authorList>
    </citation>
    <scope>NUCLEOTIDE SEQUENCE [LARGE SCALE GENOMIC DNA]</scope>
    <source>
        <strain evidence="1 2">IMI 309357</strain>
    </source>
</reference>
<keyword evidence="2" id="KW-1185">Reference proteome</keyword>
<evidence type="ECO:0000313" key="1">
    <source>
        <dbReference type="EMBL" id="OHE92788.1"/>
    </source>
</evidence>
<dbReference type="GeneID" id="34565070"/>
<protein>
    <submittedName>
        <fullName evidence="1">Uncharacterized protein</fullName>
    </submittedName>
</protein>
<comment type="caution">
    <text evidence="1">The sequence shown here is derived from an EMBL/GenBank/DDBJ whole genome shotgun (WGS) entry which is preliminary data.</text>
</comment>
<feature type="non-terminal residue" evidence="1">
    <location>
        <position position="1"/>
    </location>
</feature>
<proteinExistence type="predicted"/>
<dbReference type="AlphaFoldDB" id="A0A1G4AUF5"/>
<sequence length="101" mass="11351">PRPSWPPSRPLSFLPTSRPFVPALQTSLAINSARILKPPPFVSSTCELSARRYPQLRNDTSPLSPIAPTHTKAKRIRKRLDILEQITPFMISAKPISCDYD</sequence>
<dbReference type="Proteomes" id="UP000176998">
    <property type="component" value="Unassembled WGS sequence"/>
</dbReference>
<name>A0A1G4AUF5_9PEZI</name>
<dbReference type="RefSeq" id="XP_022469956.1">
    <property type="nucleotide sequence ID" value="XM_022623560.1"/>
</dbReference>
<organism evidence="1 2">
    <name type="scientific">Colletotrichum orchidophilum</name>
    <dbReference type="NCBI Taxonomy" id="1209926"/>
    <lineage>
        <taxon>Eukaryota</taxon>
        <taxon>Fungi</taxon>
        <taxon>Dikarya</taxon>
        <taxon>Ascomycota</taxon>
        <taxon>Pezizomycotina</taxon>
        <taxon>Sordariomycetes</taxon>
        <taxon>Hypocreomycetidae</taxon>
        <taxon>Glomerellales</taxon>
        <taxon>Glomerellaceae</taxon>
        <taxon>Colletotrichum</taxon>
    </lineage>
</organism>
<evidence type="ECO:0000313" key="2">
    <source>
        <dbReference type="Proteomes" id="UP000176998"/>
    </source>
</evidence>